<evidence type="ECO:0000313" key="7">
    <source>
        <dbReference type="Proteomes" id="UP001324634"/>
    </source>
</evidence>
<evidence type="ECO:0000256" key="2">
    <source>
        <dbReference type="ARBA" id="ARBA00022741"/>
    </source>
</evidence>
<keyword evidence="3 6" id="KW-0067">ATP-binding</keyword>
<feature type="domain" description="ABC transporter" evidence="5">
    <location>
        <begin position="6"/>
        <end position="229"/>
    </location>
</feature>
<dbReference type="InterPro" id="IPR015854">
    <property type="entry name" value="ABC_transpr_LolD-like"/>
</dbReference>
<dbReference type="InterPro" id="IPR017911">
    <property type="entry name" value="MacB-like_ATP-bd"/>
</dbReference>
<dbReference type="GO" id="GO:0016887">
    <property type="term" value="F:ATP hydrolysis activity"/>
    <property type="evidence" value="ECO:0007669"/>
    <property type="project" value="InterPro"/>
</dbReference>
<evidence type="ECO:0000256" key="1">
    <source>
        <dbReference type="ARBA" id="ARBA00022448"/>
    </source>
</evidence>
<keyword evidence="1" id="KW-0813">Transport</keyword>
<dbReference type="InterPro" id="IPR027417">
    <property type="entry name" value="P-loop_NTPase"/>
</dbReference>
<dbReference type="Pfam" id="PF00005">
    <property type="entry name" value="ABC_tran"/>
    <property type="match status" value="1"/>
</dbReference>
<gene>
    <name evidence="6" type="ORF">SOO65_20050</name>
</gene>
<dbReference type="PROSITE" id="PS50893">
    <property type="entry name" value="ABC_TRANSPORTER_2"/>
    <property type="match status" value="1"/>
</dbReference>
<dbReference type="GO" id="GO:0098796">
    <property type="term" value="C:membrane protein complex"/>
    <property type="evidence" value="ECO:0007669"/>
    <property type="project" value="UniProtKB-ARBA"/>
</dbReference>
<reference evidence="6 7" key="1">
    <citation type="submission" date="2023-11" db="EMBL/GenBank/DDBJ databases">
        <title>Peredibacter starrii A3.12.</title>
        <authorList>
            <person name="Mitchell R.J."/>
        </authorList>
    </citation>
    <scope>NUCLEOTIDE SEQUENCE [LARGE SCALE GENOMIC DNA]</scope>
    <source>
        <strain evidence="6 7">A3.12</strain>
    </source>
</reference>
<dbReference type="SUPFAM" id="SSF52540">
    <property type="entry name" value="P-loop containing nucleoside triphosphate hydrolases"/>
    <property type="match status" value="1"/>
</dbReference>
<dbReference type="GO" id="GO:0022857">
    <property type="term" value="F:transmembrane transporter activity"/>
    <property type="evidence" value="ECO:0007669"/>
    <property type="project" value="UniProtKB-ARBA"/>
</dbReference>
<dbReference type="Gene3D" id="3.40.50.300">
    <property type="entry name" value="P-loop containing nucleotide triphosphate hydrolases"/>
    <property type="match status" value="1"/>
</dbReference>
<organism evidence="6 7">
    <name type="scientific">Peredibacter starrii</name>
    <dbReference type="NCBI Taxonomy" id="28202"/>
    <lineage>
        <taxon>Bacteria</taxon>
        <taxon>Pseudomonadati</taxon>
        <taxon>Bdellovibrionota</taxon>
        <taxon>Bacteriovoracia</taxon>
        <taxon>Bacteriovoracales</taxon>
        <taxon>Bacteriovoracaceae</taxon>
        <taxon>Peredibacter</taxon>
    </lineage>
</organism>
<dbReference type="InterPro" id="IPR003593">
    <property type="entry name" value="AAA+_ATPase"/>
</dbReference>
<dbReference type="PROSITE" id="PS00211">
    <property type="entry name" value="ABC_TRANSPORTER_1"/>
    <property type="match status" value="1"/>
</dbReference>
<dbReference type="AlphaFoldDB" id="A0AAX4HPF7"/>
<evidence type="ECO:0000256" key="3">
    <source>
        <dbReference type="ARBA" id="ARBA00022840"/>
    </source>
</evidence>
<name>A0AAX4HPF7_9BACT</name>
<keyword evidence="2" id="KW-0547">Nucleotide-binding</keyword>
<keyword evidence="7" id="KW-1185">Reference proteome</keyword>
<dbReference type="InterPro" id="IPR017871">
    <property type="entry name" value="ABC_transporter-like_CS"/>
</dbReference>
<evidence type="ECO:0000313" key="6">
    <source>
        <dbReference type="EMBL" id="WPU64992.1"/>
    </source>
</evidence>
<comment type="similarity">
    <text evidence="4">Belongs to the ABC transporter superfamily. Macrolide exporter (TC 3.A.1.122) family.</text>
</comment>
<accession>A0AAX4HPF7</accession>
<evidence type="ECO:0000259" key="5">
    <source>
        <dbReference type="PROSITE" id="PS50893"/>
    </source>
</evidence>
<dbReference type="FunFam" id="3.40.50.300:FF:000032">
    <property type="entry name" value="Export ABC transporter ATP-binding protein"/>
    <property type="match status" value="1"/>
</dbReference>
<dbReference type="GO" id="GO:0005524">
    <property type="term" value="F:ATP binding"/>
    <property type="evidence" value="ECO:0007669"/>
    <property type="project" value="UniProtKB-KW"/>
</dbReference>
<evidence type="ECO:0000256" key="4">
    <source>
        <dbReference type="ARBA" id="ARBA00038388"/>
    </source>
</evidence>
<dbReference type="KEGG" id="psti:SOO65_20050"/>
<dbReference type="InterPro" id="IPR003439">
    <property type="entry name" value="ABC_transporter-like_ATP-bd"/>
</dbReference>
<dbReference type="SMART" id="SM00382">
    <property type="entry name" value="AAA"/>
    <property type="match status" value="1"/>
</dbReference>
<sequence length="229" mass="25638">MQFELINVEKVYQASEENKVYGARNVNLSIPEGEFMALVGPSGSGKTTILNLIAGLILPTGGVLKHGGNDITSMSLEERTQHRLDYMGFIFQDYQLLPILTAAENIEFPLQLKGFSKAEISDRVNWALKQVGLEKMGNRFPKQLSGGQQQRVSIARAIAGKPQLILADEPTANLDSKTAQEIIDLFKKLNQDFKLTFVFSTHDQRLIDQIRTVQYIKDGQITETRKNNV</sequence>
<proteinExistence type="inferred from homology"/>
<dbReference type="EMBL" id="CP139487">
    <property type="protein sequence ID" value="WPU64992.1"/>
    <property type="molecule type" value="Genomic_DNA"/>
</dbReference>
<protein>
    <submittedName>
        <fullName evidence="6">ABC transporter ATP-binding protein</fullName>
    </submittedName>
</protein>
<dbReference type="CDD" id="cd03255">
    <property type="entry name" value="ABC_MJ0796_LolCDE_FtsE"/>
    <property type="match status" value="1"/>
</dbReference>
<dbReference type="GO" id="GO:0005886">
    <property type="term" value="C:plasma membrane"/>
    <property type="evidence" value="ECO:0007669"/>
    <property type="project" value="TreeGrafter"/>
</dbReference>
<dbReference type="Proteomes" id="UP001324634">
    <property type="component" value="Chromosome"/>
</dbReference>
<dbReference type="RefSeq" id="WP_321394848.1">
    <property type="nucleotide sequence ID" value="NZ_CP139487.1"/>
</dbReference>
<dbReference type="PANTHER" id="PTHR24220">
    <property type="entry name" value="IMPORT ATP-BINDING PROTEIN"/>
    <property type="match status" value="1"/>
</dbReference>